<dbReference type="PANTHER" id="PTHR47926:SF382">
    <property type="entry name" value="PENTACOTRIPEPTIDE-REPEAT REGION OF PRORP DOMAIN-CONTAINING PROTEIN"/>
    <property type="match status" value="1"/>
</dbReference>
<comment type="caution">
    <text evidence="3">The sequence shown here is derived from an EMBL/GenBank/DDBJ whole genome shotgun (WGS) entry which is preliminary data.</text>
</comment>
<dbReference type="Proteomes" id="UP000743370">
    <property type="component" value="Unassembled WGS sequence"/>
</dbReference>
<sequence>MSPLSKKSITGKVANLHQLRQLHAQLVLHSQHHRNHWVALLLTECTRLLAPSNYTWHIFHVATYPNEHVFTCMLRYYSQISATAQVTSFFKHMRYYDIKPDASFYMVLIKSAGKSSALLHAHLLKLGHSQSERNVITWTAMVTGHAKMGNLKVARRYFDKMPERSVVSWNAMLSGYAQSGAAQETVRLFNVMLSSGIEPDETTWVIVLSSCASLGDPCLAESIVKKQI</sequence>
<feature type="repeat" description="PPR" evidence="2">
    <location>
        <begin position="165"/>
        <end position="199"/>
    </location>
</feature>
<evidence type="ECO:0000313" key="3">
    <source>
        <dbReference type="EMBL" id="KAG2391460.1"/>
    </source>
</evidence>
<dbReference type="NCBIfam" id="TIGR00756">
    <property type="entry name" value="PPR"/>
    <property type="match status" value="2"/>
</dbReference>
<dbReference type="AlphaFoldDB" id="A0A8T0K2W6"/>
<gene>
    <name evidence="3" type="ORF">HKW66_Vig0127790</name>
</gene>
<dbReference type="InterPro" id="IPR011990">
    <property type="entry name" value="TPR-like_helical_dom_sf"/>
</dbReference>
<dbReference type="InterPro" id="IPR002885">
    <property type="entry name" value="PPR_rpt"/>
</dbReference>
<proteinExistence type="predicted"/>
<dbReference type="EMBL" id="JABFOF010000007">
    <property type="protein sequence ID" value="KAG2391460.1"/>
    <property type="molecule type" value="Genomic_DNA"/>
</dbReference>
<evidence type="ECO:0000313" key="4">
    <source>
        <dbReference type="Proteomes" id="UP000743370"/>
    </source>
</evidence>
<dbReference type="InterPro" id="IPR046960">
    <property type="entry name" value="PPR_At4g14850-like_plant"/>
</dbReference>
<name>A0A8T0K2W6_PHAAN</name>
<reference evidence="3 4" key="1">
    <citation type="submission" date="2020-05" db="EMBL/GenBank/DDBJ databases">
        <title>Vigna angularis (adzuki bean) Var. LongXiaoDou No. 4 denovo assembly.</title>
        <authorList>
            <person name="Xiang H."/>
        </authorList>
    </citation>
    <scope>NUCLEOTIDE SEQUENCE [LARGE SCALE GENOMIC DNA]</scope>
    <source>
        <tissue evidence="3">Leaf</tissue>
    </source>
</reference>
<dbReference type="Gene3D" id="1.25.40.10">
    <property type="entry name" value="Tetratricopeptide repeat domain"/>
    <property type="match status" value="2"/>
</dbReference>
<dbReference type="Pfam" id="PF13041">
    <property type="entry name" value="PPR_2"/>
    <property type="match status" value="1"/>
</dbReference>
<protein>
    <submittedName>
        <fullName evidence="3">Pentatricopeptide repeat-containing protein</fullName>
    </submittedName>
</protein>
<dbReference type="PROSITE" id="PS51375">
    <property type="entry name" value="PPR"/>
    <property type="match status" value="2"/>
</dbReference>
<evidence type="ECO:0000256" key="1">
    <source>
        <dbReference type="ARBA" id="ARBA00022737"/>
    </source>
</evidence>
<dbReference type="GO" id="GO:0009451">
    <property type="term" value="P:RNA modification"/>
    <property type="evidence" value="ECO:0007669"/>
    <property type="project" value="InterPro"/>
</dbReference>
<dbReference type="PANTHER" id="PTHR47926">
    <property type="entry name" value="PENTATRICOPEPTIDE REPEAT-CONTAINING PROTEIN"/>
    <property type="match status" value="1"/>
</dbReference>
<evidence type="ECO:0000256" key="2">
    <source>
        <dbReference type="PROSITE-ProRule" id="PRU00708"/>
    </source>
</evidence>
<accession>A0A8T0K2W6</accession>
<feature type="repeat" description="PPR" evidence="2">
    <location>
        <begin position="134"/>
        <end position="164"/>
    </location>
</feature>
<dbReference type="GO" id="GO:0003723">
    <property type="term" value="F:RNA binding"/>
    <property type="evidence" value="ECO:0007669"/>
    <property type="project" value="InterPro"/>
</dbReference>
<organism evidence="3 4">
    <name type="scientific">Phaseolus angularis</name>
    <name type="common">Azuki bean</name>
    <name type="synonym">Vigna angularis</name>
    <dbReference type="NCBI Taxonomy" id="3914"/>
    <lineage>
        <taxon>Eukaryota</taxon>
        <taxon>Viridiplantae</taxon>
        <taxon>Streptophyta</taxon>
        <taxon>Embryophyta</taxon>
        <taxon>Tracheophyta</taxon>
        <taxon>Spermatophyta</taxon>
        <taxon>Magnoliopsida</taxon>
        <taxon>eudicotyledons</taxon>
        <taxon>Gunneridae</taxon>
        <taxon>Pentapetalae</taxon>
        <taxon>rosids</taxon>
        <taxon>fabids</taxon>
        <taxon>Fabales</taxon>
        <taxon>Fabaceae</taxon>
        <taxon>Papilionoideae</taxon>
        <taxon>50 kb inversion clade</taxon>
        <taxon>NPAAA clade</taxon>
        <taxon>indigoferoid/millettioid clade</taxon>
        <taxon>Phaseoleae</taxon>
        <taxon>Vigna</taxon>
    </lineage>
</organism>
<dbReference type="FunFam" id="1.25.40.10:FF:000596">
    <property type="entry name" value="Pentatricopeptide repeat-containing protein, mitochondrial"/>
    <property type="match status" value="1"/>
</dbReference>
<keyword evidence="1" id="KW-0677">Repeat</keyword>